<evidence type="ECO:0000256" key="8">
    <source>
        <dbReference type="ARBA" id="ARBA00042773"/>
    </source>
</evidence>
<evidence type="ECO:0000256" key="4">
    <source>
        <dbReference type="ARBA" id="ARBA00022598"/>
    </source>
</evidence>
<evidence type="ECO:0000256" key="1">
    <source>
        <dbReference type="ARBA" id="ARBA00004170"/>
    </source>
</evidence>
<dbReference type="Gene3D" id="3.40.50.12780">
    <property type="entry name" value="N-terminal domain of ligase-like"/>
    <property type="match status" value="1"/>
</dbReference>
<dbReference type="EC" id="6.2.1.3" evidence="6"/>
<dbReference type="EMBL" id="AVBE01000002">
    <property type="protein sequence ID" value="PHJ34580.1"/>
    <property type="molecule type" value="Genomic_DNA"/>
</dbReference>
<dbReference type="NCBIfam" id="NF004837">
    <property type="entry name" value="PRK06187.1"/>
    <property type="match status" value="1"/>
</dbReference>
<evidence type="ECO:0000256" key="3">
    <source>
        <dbReference type="ARBA" id="ARBA00006432"/>
    </source>
</evidence>
<evidence type="ECO:0000313" key="13">
    <source>
        <dbReference type="Proteomes" id="UP000223296"/>
    </source>
</evidence>
<dbReference type="Pfam" id="PF13193">
    <property type="entry name" value="AMP-binding_C"/>
    <property type="match status" value="1"/>
</dbReference>
<evidence type="ECO:0000256" key="7">
    <source>
        <dbReference type="ARBA" id="ARBA00039545"/>
    </source>
</evidence>
<keyword evidence="4 12" id="KW-0436">Ligase</keyword>
<feature type="domain" description="AMP-binding enzyme C-terminal" evidence="11">
    <location>
        <begin position="441"/>
        <end position="516"/>
    </location>
</feature>
<gene>
    <name evidence="12" type="ORF">N776_02685</name>
</gene>
<evidence type="ECO:0000259" key="11">
    <source>
        <dbReference type="Pfam" id="PF13193"/>
    </source>
</evidence>
<dbReference type="InterPro" id="IPR000873">
    <property type="entry name" value="AMP-dep_synth/lig_dom"/>
</dbReference>
<comment type="similarity">
    <text evidence="3">Belongs to the ATP-dependent AMP-binding enzyme family.</text>
</comment>
<dbReference type="FunFam" id="3.30.300.30:FF:000008">
    <property type="entry name" value="2,3-dihydroxybenzoate-AMP ligase"/>
    <property type="match status" value="1"/>
</dbReference>
<dbReference type="GO" id="GO:0016020">
    <property type="term" value="C:membrane"/>
    <property type="evidence" value="ECO:0007669"/>
    <property type="project" value="UniProtKB-SubCell"/>
</dbReference>
<keyword evidence="9" id="KW-0812">Transmembrane</keyword>
<accession>A0AA44U7C7</accession>
<dbReference type="InterPro" id="IPR042099">
    <property type="entry name" value="ANL_N_sf"/>
</dbReference>
<dbReference type="SUPFAM" id="SSF56801">
    <property type="entry name" value="Acetyl-CoA synthetase-like"/>
    <property type="match status" value="1"/>
</dbReference>
<dbReference type="Proteomes" id="UP000223296">
    <property type="component" value="Unassembled WGS sequence"/>
</dbReference>
<sequence length="530" mass="59024">MRAFAVRNHKGSFMNRTYANFYEMLAAACRKNGNGTAVFDGKEKTAYRALKQEAEAVAAYLQNIGVKFGDTVALAVSNSTEFITAYFAVSAIGAVAVPMNTFLKNSEYAYILNDCKARFLFASAGLSKELAGLKAQTPVEKIIWTDKSRPAGETAEGDAFFENVRRFPEKPDLDRQPRINDLAHIIYTSGTTGHPKGALISYANLFANLNGIERIFKISKRDRFIVFLPMFHSFTLTAMVLLPIYMACSIILVKSVFPFSNVLKQALLKRATVFLGVPAIYTAMSKAKIPWYFRWFNRIRLFISGGAPLAEQTILDFKAKFPRAKLLEGYGLSQASPVVAVNTPERQKARSVGIPLPGLEAKAVDEELVEVPRGEVGELIVRGGSVMRGYLNMPAATDETIVNGWLKTGDFVTIDEDGFIFIVDRKKDLIISKGQNVYPREIEEEIYKLDAVEAAAVIGVKDRYADEEIVAFVQLKEGMDLGEDEIRRHLRTVLANFKIPKQIHFKDGLPRNATGKVLKRVLKEQFDGNK</sequence>
<dbReference type="AlphaFoldDB" id="A0AA44U7C7"/>
<comment type="caution">
    <text evidence="12">The sequence shown here is derived from an EMBL/GenBank/DDBJ whole genome shotgun (WGS) entry which is preliminary data.</text>
</comment>
<evidence type="ECO:0000256" key="9">
    <source>
        <dbReference type="SAM" id="Phobius"/>
    </source>
</evidence>
<protein>
    <recommendedName>
        <fullName evidence="7">Long-chain-fatty-acid--CoA ligase</fullName>
        <ecNumber evidence="6">6.2.1.3</ecNumber>
    </recommendedName>
    <alternativeName>
        <fullName evidence="8">Long-chain acyl-CoA synthetase</fullName>
    </alternativeName>
</protein>
<dbReference type="PANTHER" id="PTHR43767:SF8">
    <property type="entry name" value="LONG-CHAIN-FATTY-ACID--COA LIGASE"/>
    <property type="match status" value="1"/>
</dbReference>
<evidence type="ECO:0000259" key="10">
    <source>
        <dbReference type="Pfam" id="PF00501"/>
    </source>
</evidence>
<proteinExistence type="inferred from homology"/>
<comment type="subcellular location">
    <subcellularLocation>
        <location evidence="1">Membrane</location>
        <topology evidence="1">Peripheral membrane protein</topology>
    </subcellularLocation>
</comment>
<evidence type="ECO:0000256" key="6">
    <source>
        <dbReference type="ARBA" id="ARBA00026121"/>
    </source>
</evidence>
<dbReference type="InterPro" id="IPR025110">
    <property type="entry name" value="AMP-bd_C"/>
</dbReference>
<evidence type="ECO:0000256" key="5">
    <source>
        <dbReference type="ARBA" id="ARBA00023136"/>
    </source>
</evidence>
<dbReference type="Pfam" id="PF00501">
    <property type="entry name" value="AMP-binding"/>
    <property type="match status" value="1"/>
</dbReference>
<organism evidence="12 13">
    <name type="scientific">Neisseria gonorrhoeae 3502</name>
    <dbReference type="NCBI Taxonomy" id="1193404"/>
    <lineage>
        <taxon>Bacteria</taxon>
        <taxon>Pseudomonadati</taxon>
        <taxon>Pseudomonadota</taxon>
        <taxon>Betaproteobacteria</taxon>
        <taxon>Neisseriales</taxon>
        <taxon>Neisseriaceae</taxon>
        <taxon>Neisseria</taxon>
    </lineage>
</organism>
<dbReference type="Gene3D" id="3.30.300.30">
    <property type="match status" value="1"/>
</dbReference>
<dbReference type="PANTHER" id="PTHR43767">
    <property type="entry name" value="LONG-CHAIN-FATTY-ACID--COA LIGASE"/>
    <property type="match status" value="1"/>
</dbReference>
<comment type="pathway">
    <text evidence="2">Lipid metabolism; fatty acid beta-oxidation.</text>
</comment>
<keyword evidence="9" id="KW-1133">Transmembrane helix</keyword>
<evidence type="ECO:0000313" key="12">
    <source>
        <dbReference type="EMBL" id="PHJ34580.1"/>
    </source>
</evidence>
<name>A0AA44U7C7_NEIGO</name>
<evidence type="ECO:0000256" key="2">
    <source>
        <dbReference type="ARBA" id="ARBA00005005"/>
    </source>
</evidence>
<dbReference type="PROSITE" id="PS00455">
    <property type="entry name" value="AMP_BINDING"/>
    <property type="match status" value="1"/>
</dbReference>
<keyword evidence="5 9" id="KW-0472">Membrane</keyword>
<dbReference type="InterPro" id="IPR050237">
    <property type="entry name" value="ATP-dep_AMP-bd_enzyme"/>
</dbReference>
<reference evidence="12 13" key="1">
    <citation type="submission" date="2013-08" db="EMBL/GenBank/DDBJ databases">
        <authorList>
            <person name="Trees D."/>
        </authorList>
    </citation>
    <scope>NUCLEOTIDE SEQUENCE [LARGE SCALE GENOMIC DNA]</scope>
    <source>
        <strain evidence="12 13">3502</strain>
    </source>
</reference>
<dbReference type="InterPro" id="IPR020845">
    <property type="entry name" value="AMP-binding_CS"/>
</dbReference>
<dbReference type="CDD" id="cd05936">
    <property type="entry name" value="FC-FACS_FadD_like"/>
    <property type="match status" value="1"/>
</dbReference>
<feature type="domain" description="AMP-dependent synthetase/ligase" evidence="10">
    <location>
        <begin position="27"/>
        <end position="391"/>
    </location>
</feature>
<dbReference type="GO" id="GO:0004467">
    <property type="term" value="F:long-chain fatty acid-CoA ligase activity"/>
    <property type="evidence" value="ECO:0007669"/>
    <property type="project" value="UniProtKB-EC"/>
</dbReference>
<feature type="transmembrane region" description="Helical" evidence="9">
    <location>
        <begin position="224"/>
        <end position="253"/>
    </location>
</feature>
<dbReference type="InterPro" id="IPR045851">
    <property type="entry name" value="AMP-bd_C_sf"/>
</dbReference>